<comment type="caution">
    <text evidence="3">The sequence shown here is derived from an EMBL/GenBank/DDBJ whole genome shotgun (WGS) entry which is preliminary data.</text>
</comment>
<dbReference type="InterPro" id="IPR032675">
    <property type="entry name" value="LRR_dom_sf"/>
</dbReference>
<dbReference type="AlphaFoldDB" id="A0A0R1K7W3"/>
<dbReference type="EMBL" id="AZDT01000027">
    <property type="protein sequence ID" value="KRK76042.1"/>
    <property type="molecule type" value="Genomic_DNA"/>
</dbReference>
<dbReference type="SUPFAM" id="SSF52058">
    <property type="entry name" value="L domain-like"/>
    <property type="match status" value="1"/>
</dbReference>
<dbReference type="OrthoDB" id="2254877at2"/>
<name>A0A0R1K7W3_9LACO</name>
<proteinExistence type="predicted"/>
<dbReference type="InterPro" id="IPR011889">
    <property type="entry name" value="Liste_lipo_26"/>
</dbReference>
<feature type="compositionally biased region" description="Acidic residues" evidence="1">
    <location>
        <begin position="621"/>
        <end position="631"/>
    </location>
</feature>
<evidence type="ECO:0000256" key="1">
    <source>
        <dbReference type="SAM" id="MobiDB-lite"/>
    </source>
</evidence>
<organism evidence="3 4">
    <name type="scientific">Levilactobacillus namurensis DSM 19117</name>
    <dbReference type="NCBI Taxonomy" id="1423773"/>
    <lineage>
        <taxon>Bacteria</taxon>
        <taxon>Bacillati</taxon>
        <taxon>Bacillota</taxon>
        <taxon>Bacilli</taxon>
        <taxon>Lactobacillales</taxon>
        <taxon>Lactobacillaceae</taxon>
        <taxon>Levilactobacillus</taxon>
    </lineage>
</organism>
<feature type="domain" description="DUF5776" evidence="2">
    <location>
        <begin position="832"/>
        <end position="891"/>
    </location>
</feature>
<evidence type="ECO:0000313" key="4">
    <source>
        <dbReference type="Proteomes" id="UP000051162"/>
    </source>
</evidence>
<dbReference type="NCBIfam" id="TIGR02167">
    <property type="entry name" value="Liste_lipo_26"/>
    <property type="match status" value="6"/>
</dbReference>
<keyword evidence="4" id="KW-1185">Reference proteome</keyword>
<gene>
    <name evidence="3" type="ORF">FD30_GL001672</name>
</gene>
<reference evidence="3 4" key="1">
    <citation type="journal article" date="2015" name="Genome Announc.">
        <title>Expanding the biotechnology potential of lactobacilli through comparative genomics of 213 strains and associated genera.</title>
        <authorList>
            <person name="Sun Z."/>
            <person name="Harris H.M."/>
            <person name="McCann A."/>
            <person name="Guo C."/>
            <person name="Argimon S."/>
            <person name="Zhang W."/>
            <person name="Yang X."/>
            <person name="Jeffery I.B."/>
            <person name="Cooney J.C."/>
            <person name="Kagawa T.F."/>
            <person name="Liu W."/>
            <person name="Song Y."/>
            <person name="Salvetti E."/>
            <person name="Wrobel A."/>
            <person name="Rasinkangas P."/>
            <person name="Parkhill J."/>
            <person name="Rea M.C."/>
            <person name="O'Sullivan O."/>
            <person name="Ritari J."/>
            <person name="Douillard F.P."/>
            <person name="Paul Ross R."/>
            <person name="Yang R."/>
            <person name="Briner A.E."/>
            <person name="Felis G.E."/>
            <person name="de Vos W.M."/>
            <person name="Barrangou R."/>
            <person name="Klaenhammer T.R."/>
            <person name="Caufield P.W."/>
            <person name="Cui Y."/>
            <person name="Zhang H."/>
            <person name="O'Toole P.W."/>
        </authorList>
    </citation>
    <scope>NUCLEOTIDE SEQUENCE [LARGE SCALE GENOMIC DNA]</scope>
    <source>
        <strain evidence="3 4">DSM 19117</strain>
    </source>
</reference>
<sequence length="892" mass="99468">MVGGIEMFWKTAICLLTGLGLGVAVPMNVSLEEKTPVVQPTMTVHAYGIQDASGIMGEGCRWRFEAGILYLEGGTLPNYNGDYNQDFEVPASPLISAVSQATGQSIRVVESSIRQIEFTGSVVAGKDSRALFAGFRFLNYIHGLSYLDTSQVENMSYFFAKEWNFTYPDLTSLNTQNVTDMSYMFWDNVAEGPNLDLSSFDTRKVTNMKGMFNTCHFDDTWNLTSFNTQNVTTMEGMFERSLGGHLDLKNFDTQNVTNMANMFRSTDVTGTDFSNFNTEKVTTTKGMFADGRSTQLDFSNHQFPHVTTMAGMFANNHDLQQLNVDYLTKIGAASGGVDLSQMFALNENMTQLTLKGLDTSHAITLAGLFKEDSSLADLDVSGLETANVKDMSQMFEGLTSMDQLDLSNFDTGQVTDMSEMFAGLTSMSQLNLSNFDTSQVANMARMFWGCWSLAKLDLSSFDTSQVTNMSQMFAVLGVKALDLSHFKTEKVIDMTNMFSIDDATLEEMGVTPEQLPTKIENLNLAGIDTRNADTTKMLSNLCNLKKLTLGPKVQFVTHQNPDLAELTANENYTGKWRSTAGGPGITSSALVQNYATAGQPVTTYVWQTVGDPEEPVKPVDPEEPVDPDQPVDPEKPINPGTPVVPDTPGISQQPVLPVTPDFNVVVSQQDQPVAQKRVIAVKKIGFYRTPTFTKQSRMAWFKRQPQMKQPQFKVLGNATSKQGNPRYRVRDVNRYSPTYRQVGYITTRSAYVQSAYYAHPGQTGVVTVINPKGVNGYQRVMLSGKIQHYRQGQQLNVKRVTRQGQATRFQLTNGQFITGNKQLVQVGKRWIPRRVTVRRHINRYSTVNFKHRNGRYPVRRVLKVLGWNYTQNGTLRYRVAGGYITANPTYVR</sequence>
<dbReference type="Pfam" id="PF03382">
    <property type="entry name" value="DUF285"/>
    <property type="match status" value="2"/>
</dbReference>
<feature type="region of interest" description="Disordered" evidence="1">
    <location>
        <begin position="611"/>
        <end position="648"/>
    </location>
</feature>
<dbReference type="InterPro" id="IPR044081">
    <property type="entry name" value="DUF5776"/>
</dbReference>
<dbReference type="Gene3D" id="3.80.10.10">
    <property type="entry name" value="Ribonuclease Inhibitor"/>
    <property type="match status" value="1"/>
</dbReference>
<dbReference type="PATRIC" id="fig|1423773.3.peg.1717"/>
<protein>
    <recommendedName>
        <fullName evidence="2">DUF5776 domain-containing protein</fullName>
    </recommendedName>
</protein>
<feature type="domain" description="DUF5776" evidence="2">
    <location>
        <begin position="762"/>
        <end position="824"/>
    </location>
</feature>
<dbReference type="STRING" id="1423773.FD30_GL001672"/>
<evidence type="ECO:0000313" key="3">
    <source>
        <dbReference type="EMBL" id="KRK76042.1"/>
    </source>
</evidence>
<evidence type="ECO:0000259" key="2">
    <source>
        <dbReference type="Pfam" id="PF19087"/>
    </source>
</evidence>
<dbReference type="Proteomes" id="UP000051162">
    <property type="component" value="Unassembled WGS sequence"/>
</dbReference>
<accession>A0A0R1K7W3</accession>
<dbReference type="Pfam" id="PF19087">
    <property type="entry name" value="DUF5776"/>
    <property type="match status" value="2"/>
</dbReference>
<dbReference type="InterPro" id="IPR005046">
    <property type="entry name" value="DUF285"/>
</dbReference>